<dbReference type="InterPro" id="IPR009852">
    <property type="entry name" value="CENPJ_C_dom"/>
</dbReference>
<feature type="compositionally biased region" description="Polar residues" evidence="2">
    <location>
        <begin position="15"/>
        <end position="50"/>
    </location>
</feature>
<comment type="similarity">
    <text evidence="1">Belongs to the TCP10 family.</text>
</comment>
<dbReference type="Pfam" id="PF07202">
    <property type="entry name" value="Tcp10_C"/>
    <property type="match status" value="1"/>
</dbReference>
<dbReference type="InterPro" id="IPR047002">
    <property type="entry name" value="Tcp10_C_sf"/>
</dbReference>
<feature type="compositionally biased region" description="Basic and acidic residues" evidence="2">
    <location>
        <begin position="83"/>
        <end position="95"/>
    </location>
</feature>
<dbReference type="PANTHER" id="PTHR10331:SF6">
    <property type="entry name" value="SPINDLE ASSEMBLY ABNORMAL 4"/>
    <property type="match status" value="1"/>
</dbReference>
<evidence type="ECO:0000256" key="1">
    <source>
        <dbReference type="ARBA" id="ARBA00005627"/>
    </source>
</evidence>
<evidence type="ECO:0000313" key="5">
    <source>
        <dbReference type="Proteomes" id="UP000278807"/>
    </source>
</evidence>
<evidence type="ECO:0000313" key="4">
    <source>
        <dbReference type="EMBL" id="VDO02280.1"/>
    </source>
</evidence>
<dbReference type="EMBL" id="UZAE01006991">
    <property type="protein sequence ID" value="VDO02280.1"/>
    <property type="molecule type" value="Genomic_DNA"/>
</dbReference>
<protein>
    <recommendedName>
        <fullName evidence="3">Centromere protein J C-terminal domain-containing protein</fullName>
    </recommendedName>
</protein>
<feature type="domain" description="Centromere protein J C-terminal" evidence="3">
    <location>
        <begin position="92"/>
        <end position="122"/>
    </location>
</feature>
<feature type="compositionally biased region" description="Basic and acidic residues" evidence="2">
    <location>
        <begin position="1"/>
        <end position="10"/>
    </location>
</feature>
<name>A0A3P7RZQ3_RODNA</name>
<dbReference type="PANTHER" id="PTHR10331">
    <property type="entry name" value="T COMPLEX PROTEIN 10"/>
    <property type="match status" value="1"/>
</dbReference>
<sequence length="196" mass="21163">MKSETQEPKVIRATSAGSVSRRSTVATAVLPSSNSINGNLNSEETPSNTLPIRLPSQPSSENISGCNGSSNSNSRTPLSSHSLPERNRGPILREVRHPDGSFERLYCDGSRTIEYANGSAKEISSDGVSSTVYLFNGDIKQTMEDGTVVSCRFPAYISDDSFLLLDVCQKKTGEGITVIGILLACYNLYPHSNRDN</sequence>
<keyword evidence="5" id="KW-1185">Reference proteome</keyword>
<dbReference type="InterPro" id="IPR026581">
    <property type="entry name" value="TCP10L/CENPJ"/>
</dbReference>
<feature type="region of interest" description="Disordered" evidence="2">
    <location>
        <begin position="1"/>
        <end position="95"/>
    </location>
</feature>
<proteinExistence type="inferred from homology"/>
<evidence type="ECO:0000256" key="2">
    <source>
        <dbReference type="SAM" id="MobiDB-lite"/>
    </source>
</evidence>
<organism evidence="4 5">
    <name type="scientific">Rodentolepis nana</name>
    <name type="common">Dwarf tapeworm</name>
    <name type="synonym">Hymenolepis nana</name>
    <dbReference type="NCBI Taxonomy" id="102285"/>
    <lineage>
        <taxon>Eukaryota</taxon>
        <taxon>Metazoa</taxon>
        <taxon>Spiralia</taxon>
        <taxon>Lophotrochozoa</taxon>
        <taxon>Platyhelminthes</taxon>
        <taxon>Cestoda</taxon>
        <taxon>Eucestoda</taxon>
        <taxon>Cyclophyllidea</taxon>
        <taxon>Hymenolepididae</taxon>
        <taxon>Rodentolepis</taxon>
    </lineage>
</organism>
<dbReference type="Proteomes" id="UP000278807">
    <property type="component" value="Unassembled WGS sequence"/>
</dbReference>
<feature type="compositionally biased region" description="Low complexity" evidence="2">
    <location>
        <begin position="59"/>
        <end position="82"/>
    </location>
</feature>
<dbReference type="AlphaFoldDB" id="A0A3P7RZQ3"/>
<gene>
    <name evidence="4" type="ORF">HNAJ_LOCUS6420</name>
</gene>
<reference evidence="4 5" key="1">
    <citation type="submission" date="2018-11" db="EMBL/GenBank/DDBJ databases">
        <authorList>
            <consortium name="Pathogen Informatics"/>
        </authorList>
    </citation>
    <scope>NUCLEOTIDE SEQUENCE [LARGE SCALE GENOMIC DNA]</scope>
</reference>
<dbReference type="OrthoDB" id="10252174at2759"/>
<evidence type="ECO:0000259" key="3">
    <source>
        <dbReference type="Pfam" id="PF07202"/>
    </source>
</evidence>
<dbReference type="Gene3D" id="2.60.450.20">
    <property type="match status" value="1"/>
</dbReference>
<accession>A0A3P7RZQ3</accession>